<evidence type="ECO:0000256" key="3">
    <source>
        <dbReference type="ARBA" id="ARBA00023186"/>
    </source>
</evidence>
<evidence type="ECO:0000256" key="2">
    <source>
        <dbReference type="ARBA" id="ARBA00022801"/>
    </source>
</evidence>
<dbReference type="EMBL" id="AP018316">
    <property type="protein sequence ID" value="BAZ85670.1"/>
    <property type="molecule type" value="Genomic_DNA"/>
</dbReference>
<accession>A0A1Z4V2C1</accession>
<evidence type="ECO:0000256" key="5">
    <source>
        <dbReference type="ARBA" id="ARBA00049117"/>
    </source>
</evidence>
<dbReference type="SUPFAM" id="SSF90002">
    <property type="entry name" value="Hypothetical protein YjiA, C-terminal domain"/>
    <property type="match status" value="1"/>
</dbReference>
<dbReference type="SMART" id="SM00833">
    <property type="entry name" value="CobW_C"/>
    <property type="match status" value="1"/>
</dbReference>
<reference evidence="7 8" key="1">
    <citation type="submission" date="2017-06" db="EMBL/GenBank/DDBJ databases">
        <title>Genome sequencing of cyanobaciteial culture collection at National Institute for Environmental Studies (NIES).</title>
        <authorList>
            <person name="Hirose Y."/>
            <person name="Shimura Y."/>
            <person name="Fujisawa T."/>
            <person name="Nakamura Y."/>
            <person name="Kawachi M."/>
        </authorList>
    </citation>
    <scope>NUCLEOTIDE SEQUENCE [LARGE SCALE GENOMIC DNA]</scope>
    <source>
        <strain evidence="7 8">NIES-806</strain>
    </source>
</reference>
<protein>
    <submittedName>
        <fullName evidence="7">Cobalamin synthesis protein P47K</fullName>
    </submittedName>
</protein>
<proteinExistence type="inferred from homology"/>
<dbReference type="CDD" id="cd03112">
    <property type="entry name" value="CobW-like"/>
    <property type="match status" value="1"/>
</dbReference>
<dbReference type="GO" id="GO:0000166">
    <property type="term" value="F:nucleotide binding"/>
    <property type="evidence" value="ECO:0007669"/>
    <property type="project" value="UniProtKB-KW"/>
</dbReference>
<comment type="catalytic activity">
    <reaction evidence="5">
        <text>GTP + H2O = GDP + phosphate + H(+)</text>
        <dbReference type="Rhea" id="RHEA:19669"/>
        <dbReference type="ChEBI" id="CHEBI:15377"/>
        <dbReference type="ChEBI" id="CHEBI:15378"/>
        <dbReference type="ChEBI" id="CHEBI:37565"/>
        <dbReference type="ChEBI" id="CHEBI:43474"/>
        <dbReference type="ChEBI" id="CHEBI:58189"/>
    </reaction>
    <physiologicalReaction direction="left-to-right" evidence="5">
        <dbReference type="Rhea" id="RHEA:19670"/>
    </physiologicalReaction>
</comment>
<evidence type="ECO:0000313" key="8">
    <source>
        <dbReference type="Proteomes" id="UP000218702"/>
    </source>
</evidence>
<dbReference type="Gene3D" id="3.40.50.300">
    <property type="entry name" value="P-loop containing nucleotide triphosphate hydrolases"/>
    <property type="match status" value="1"/>
</dbReference>
<dbReference type="Pfam" id="PF02492">
    <property type="entry name" value="cobW"/>
    <property type="match status" value="1"/>
</dbReference>
<dbReference type="InterPro" id="IPR027417">
    <property type="entry name" value="P-loop_NTPase"/>
</dbReference>
<sequence length="323" mass="36384">MMISETFNSVPVTVLTGYLGAGKTTLLNHILTYEHGKKVAVIVNEFGEVGIDNQLVIDADEEIFEMNNGCICCTVRGDLIRIIGNLMKRRDKFDHLVIETTGLADPAPVIQTFFVDEDLQSQLSLDAVVTVVDSKHIWQHWEADEAQEQIAFADVILLNKTDLVTPEVLDELETRIRSMNAMAKIYRTHNSELAMSALLGVKAFDLDHALEIDPNFLGEDAHVHDESVYSVAIVSEGTINGEKLNAWMTELLRNQGLDIFRMKGILNIENEDNRFVFQGVHMIFDGKADRPWKVNETRKNELVFIGRNLDEAQLKADFFACMS</sequence>
<dbReference type="RefSeq" id="WP_039201136.1">
    <property type="nucleotide sequence ID" value="NZ_AP018316.1"/>
</dbReference>
<organism evidence="7 8">
    <name type="scientific">Dolichospermum compactum NIES-806</name>
    <dbReference type="NCBI Taxonomy" id="1973481"/>
    <lineage>
        <taxon>Bacteria</taxon>
        <taxon>Bacillati</taxon>
        <taxon>Cyanobacteriota</taxon>
        <taxon>Cyanophyceae</taxon>
        <taxon>Nostocales</taxon>
        <taxon>Aphanizomenonaceae</taxon>
        <taxon>Dolichospermum</taxon>
        <taxon>Dolichospermum compactum</taxon>
    </lineage>
</organism>
<dbReference type="PANTHER" id="PTHR13748:SF62">
    <property type="entry name" value="COBW DOMAIN-CONTAINING PROTEIN"/>
    <property type="match status" value="1"/>
</dbReference>
<evidence type="ECO:0000313" key="7">
    <source>
        <dbReference type="EMBL" id="BAZ85670.1"/>
    </source>
</evidence>
<dbReference type="InterPro" id="IPR011629">
    <property type="entry name" value="CobW-like_C"/>
</dbReference>
<keyword evidence="1" id="KW-0547">Nucleotide-binding</keyword>
<dbReference type="SUPFAM" id="SSF52540">
    <property type="entry name" value="P-loop containing nucleoside triphosphate hydrolases"/>
    <property type="match status" value="1"/>
</dbReference>
<dbReference type="AlphaFoldDB" id="A0A1Z4V2C1"/>
<dbReference type="PANTHER" id="PTHR13748">
    <property type="entry name" value="COBW-RELATED"/>
    <property type="match status" value="1"/>
</dbReference>
<dbReference type="GO" id="GO:0005737">
    <property type="term" value="C:cytoplasm"/>
    <property type="evidence" value="ECO:0007669"/>
    <property type="project" value="TreeGrafter"/>
</dbReference>
<dbReference type="OrthoDB" id="504781at2"/>
<dbReference type="KEGG" id="dcm:NIES806_18740"/>
<comment type="similarity">
    <text evidence="4">Belongs to the SIMIBI class G3E GTPase family. ZNG1 subfamily.</text>
</comment>
<dbReference type="Gene3D" id="3.30.1220.10">
    <property type="entry name" value="CobW-like, C-terminal domain"/>
    <property type="match status" value="1"/>
</dbReference>
<evidence type="ECO:0000256" key="1">
    <source>
        <dbReference type="ARBA" id="ARBA00022741"/>
    </source>
</evidence>
<evidence type="ECO:0000256" key="4">
    <source>
        <dbReference type="ARBA" id="ARBA00034320"/>
    </source>
</evidence>
<name>A0A1Z4V2C1_9CYAN</name>
<evidence type="ECO:0000259" key="6">
    <source>
        <dbReference type="SMART" id="SM00833"/>
    </source>
</evidence>
<feature type="domain" description="CobW C-terminal" evidence="6">
    <location>
        <begin position="228"/>
        <end position="322"/>
    </location>
</feature>
<keyword evidence="2" id="KW-0378">Hydrolase</keyword>
<dbReference type="Pfam" id="PF07683">
    <property type="entry name" value="CobW_C"/>
    <property type="match status" value="1"/>
</dbReference>
<dbReference type="InterPro" id="IPR003495">
    <property type="entry name" value="CobW/HypB/UreG_nucleotide-bd"/>
</dbReference>
<dbReference type="InterPro" id="IPR036627">
    <property type="entry name" value="CobW-likC_sf"/>
</dbReference>
<dbReference type="InterPro" id="IPR051316">
    <property type="entry name" value="Zinc-reg_GTPase_activator"/>
</dbReference>
<keyword evidence="8" id="KW-1185">Reference proteome</keyword>
<gene>
    <name evidence="7" type="ORF">NIES806_18740</name>
</gene>
<dbReference type="Proteomes" id="UP000218702">
    <property type="component" value="Chromosome"/>
</dbReference>
<keyword evidence="3" id="KW-0143">Chaperone</keyword>
<dbReference type="GO" id="GO:0016787">
    <property type="term" value="F:hydrolase activity"/>
    <property type="evidence" value="ECO:0007669"/>
    <property type="project" value="UniProtKB-KW"/>
</dbReference>